<keyword evidence="4" id="KW-1185">Reference proteome</keyword>
<dbReference type="PRINTS" id="PR00080">
    <property type="entry name" value="SDRFAMILY"/>
</dbReference>
<accession>A0AAF0AS22</accession>
<name>A0AAF0AS22_9SCHI</name>
<comment type="similarity">
    <text evidence="1">Belongs to the short-chain dehydrogenases/reductases (SDR) family.</text>
</comment>
<proteinExistence type="inferred from homology"/>
<protein>
    <submittedName>
        <fullName evidence="3">3-oxoacyl-[acyl-carrier-protein]reductase</fullName>
    </submittedName>
</protein>
<dbReference type="EMBL" id="CP115611">
    <property type="protein sequence ID" value="WBW70786.1"/>
    <property type="molecule type" value="Genomic_DNA"/>
</dbReference>
<dbReference type="SUPFAM" id="SSF51735">
    <property type="entry name" value="NAD(P)-binding Rossmann-fold domains"/>
    <property type="match status" value="1"/>
</dbReference>
<dbReference type="KEGG" id="som:SOMG_00065"/>
<evidence type="ECO:0000256" key="1">
    <source>
        <dbReference type="ARBA" id="ARBA00006484"/>
    </source>
</evidence>
<dbReference type="PANTHER" id="PTHR24321:SF8">
    <property type="entry name" value="ESTRADIOL 17-BETA-DEHYDROGENASE 8-RELATED"/>
    <property type="match status" value="1"/>
</dbReference>
<organism evidence="3 4">
    <name type="scientific">Schizosaccharomyces osmophilus</name>
    <dbReference type="NCBI Taxonomy" id="2545709"/>
    <lineage>
        <taxon>Eukaryota</taxon>
        <taxon>Fungi</taxon>
        <taxon>Dikarya</taxon>
        <taxon>Ascomycota</taxon>
        <taxon>Taphrinomycotina</taxon>
        <taxon>Schizosaccharomycetes</taxon>
        <taxon>Schizosaccharomycetales</taxon>
        <taxon>Schizosaccharomycetaceae</taxon>
        <taxon>Schizosaccharomyces</taxon>
    </lineage>
</organism>
<dbReference type="Gene3D" id="3.40.50.720">
    <property type="entry name" value="NAD(P)-binding Rossmann-like Domain"/>
    <property type="match status" value="1"/>
</dbReference>
<dbReference type="CDD" id="cd05233">
    <property type="entry name" value="SDR_c"/>
    <property type="match status" value="1"/>
</dbReference>
<evidence type="ECO:0000313" key="4">
    <source>
        <dbReference type="Proteomes" id="UP001212411"/>
    </source>
</evidence>
<dbReference type="GO" id="GO:0016491">
    <property type="term" value="F:oxidoreductase activity"/>
    <property type="evidence" value="ECO:0007669"/>
    <property type="project" value="UniProtKB-KW"/>
</dbReference>
<sequence length="258" mass="27949">MTIEGRVVLITGAAGGIGRVLCKMFSELGDRVAGIDVVEPLKIHGTAITLQADVTNSEQIEHSIEKVIQTLGPIDVLINNAGAADDTPFEKLTHESWDHDVQLVLRGNYLTQRYIIPHMVKQGKGGSIVNIGSVNGHTYLGSPAYSAAKAGLENLTKALAVRYGPLGIRVNVCAPGTVWSPAWDERVKKHPDINERMKRWYPVGRLGTPEDVSRAVIFLADSKNSFITGTTLYVDGGLLAGNPCLIEDIYSENNDFSI</sequence>
<reference evidence="3 4" key="1">
    <citation type="journal article" date="2023" name="G3 (Bethesda)">
        <title>A high-quality reference genome for the fission yeast Schizosaccharomyces osmophilus.</title>
        <authorList>
            <person name="Jia G.S."/>
            <person name="Zhang W.C."/>
            <person name="Liang Y."/>
            <person name="Liu X.H."/>
            <person name="Rhind N."/>
            <person name="Pidoux A."/>
            <person name="Brysch-Herzberg M."/>
            <person name="Du L.L."/>
        </authorList>
    </citation>
    <scope>NUCLEOTIDE SEQUENCE [LARGE SCALE GENOMIC DNA]</scope>
    <source>
        <strain evidence="3 4">CBS 15793</strain>
    </source>
</reference>
<dbReference type="Pfam" id="PF13561">
    <property type="entry name" value="adh_short_C2"/>
    <property type="match status" value="1"/>
</dbReference>
<keyword evidence="2" id="KW-0560">Oxidoreductase</keyword>
<gene>
    <name evidence="3" type="ORF">SOMG_00065</name>
</gene>
<evidence type="ECO:0000256" key="2">
    <source>
        <dbReference type="ARBA" id="ARBA00023002"/>
    </source>
</evidence>
<dbReference type="Proteomes" id="UP001212411">
    <property type="component" value="Chromosome 1"/>
</dbReference>
<dbReference type="FunFam" id="3.40.50.720:FF:000173">
    <property type="entry name" value="3-oxoacyl-[acyl-carrier protein] reductase"/>
    <property type="match status" value="1"/>
</dbReference>
<evidence type="ECO:0000313" key="3">
    <source>
        <dbReference type="EMBL" id="WBW70786.1"/>
    </source>
</evidence>
<dbReference type="InterPro" id="IPR002347">
    <property type="entry name" value="SDR_fam"/>
</dbReference>
<dbReference type="PRINTS" id="PR00081">
    <property type="entry name" value="GDHRDH"/>
</dbReference>
<dbReference type="GeneID" id="80873553"/>
<dbReference type="RefSeq" id="XP_056035029.1">
    <property type="nucleotide sequence ID" value="XM_056178864.1"/>
</dbReference>
<dbReference type="InterPro" id="IPR036291">
    <property type="entry name" value="NAD(P)-bd_dom_sf"/>
</dbReference>
<dbReference type="PANTHER" id="PTHR24321">
    <property type="entry name" value="DEHYDROGENASES, SHORT CHAIN"/>
    <property type="match status" value="1"/>
</dbReference>
<dbReference type="AlphaFoldDB" id="A0AAF0AS22"/>